<feature type="signal peptide" evidence="2">
    <location>
        <begin position="1"/>
        <end position="24"/>
    </location>
</feature>
<dbReference type="STRING" id="283909.R7TT66"/>
<gene>
    <name evidence="4" type="ORF">CAPTEDRAFT_225130</name>
</gene>
<evidence type="ECO:0000313" key="6">
    <source>
        <dbReference type="Proteomes" id="UP000014760"/>
    </source>
</evidence>
<feature type="domain" description="Thioredoxin" evidence="3">
    <location>
        <begin position="139"/>
        <end position="230"/>
    </location>
</feature>
<evidence type="ECO:0000313" key="4">
    <source>
        <dbReference type="EMBL" id="ELT96792.1"/>
    </source>
</evidence>
<organism evidence="4">
    <name type="scientific">Capitella teleta</name>
    <name type="common">Polychaete worm</name>
    <dbReference type="NCBI Taxonomy" id="283909"/>
    <lineage>
        <taxon>Eukaryota</taxon>
        <taxon>Metazoa</taxon>
        <taxon>Spiralia</taxon>
        <taxon>Lophotrochozoa</taxon>
        <taxon>Annelida</taxon>
        <taxon>Polychaeta</taxon>
        <taxon>Sedentaria</taxon>
        <taxon>Scolecida</taxon>
        <taxon>Capitellidae</taxon>
        <taxon>Capitella</taxon>
    </lineage>
</organism>
<feature type="chain" id="PRO_5008787321" description="Thioredoxin domain-containing protein" evidence="2">
    <location>
        <begin position="25"/>
        <end position="305"/>
    </location>
</feature>
<dbReference type="PANTHER" id="PTHR19991">
    <property type="entry name" value="L 2 01289"/>
    <property type="match status" value="1"/>
</dbReference>
<keyword evidence="1" id="KW-0472">Membrane</keyword>
<dbReference type="Gene3D" id="3.40.30.10">
    <property type="entry name" value="Glutaredoxin"/>
    <property type="match status" value="2"/>
</dbReference>
<reference evidence="5" key="3">
    <citation type="submission" date="2015-06" db="UniProtKB">
        <authorList>
            <consortium name="EnsemblMetazoa"/>
        </authorList>
    </citation>
    <scope>IDENTIFICATION</scope>
</reference>
<feature type="transmembrane region" description="Helical" evidence="1">
    <location>
        <begin position="273"/>
        <end position="292"/>
    </location>
</feature>
<reference evidence="6" key="1">
    <citation type="submission" date="2012-12" db="EMBL/GenBank/DDBJ databases">
        <authorList>
            <person name="Hellsten U."/>
            <person name="Grimwood J."/>
            <person name="Chapman J.A."/>
            <person name="Shapiro H."/>
            <person name="Aerts A."/>
            <person name="Otillar R.P."/>
            <person name="Terry A.Y."/>
            <person name="Boore J.L."/>
            <person name="Simakov O."/>
            <person name="Marletaz F."/>
            <person name="Cho S.-J."/>
            <person name="Edsinger-Gonzales E."/>
            <person name="Havlak P."/>
            <person name="Kuo D.-H."/>
            <person name="Larsson T."/>
            <person name="Lv J."/>
            <person name="Arendt D."/>
            <person name="Savage R."/>
            <person name="Osoegawa K."/>
            <person name="de Jong P."/>
            <person name="Lindberg D.R."/>
            <person name="Seaver E.C."/>
            <person name="Weisblat D.A."/>
            <person name="Putnam N.H."/>
            <person name="Grigoriev I.V."/>
            <person name="Rokhsar D.S."/>
        </authorList>
    </citation>
    <scope>NUCLEOTIDE SEQUENCE</scope>
    <source>
        <strain evidence="6">I ESC-2004</strain>
    </source>
</reference>
<dbReference type="InterPro" id="IPR013766">
    <property type="entry name" value="Thioredoxin_domain"/>
</dbReference>
<sequence>MSSPQCAMLLLSLFVFSLFSSSLSQDELHAEVLAVEDSEVHALVKKENFVLIFFYTSACESDPKCVESMNEVDLVAPNAMLEGLKVTKLMDSSLAVEYGIKTTSALVLFRKGIPILFDADHIEHQDIIYWMEQNRESAVQTLTDENFEHLTQAVTGATTGDWFINFWAHDCQATLPMWEAVGSRLKHRMNTAVVDIDQNPLTAKRFQITDCPTQYLLRAGKMYRYRDNEQSTNAFVVFAQGKYTHSTSRVIPDEVLAPGLVGKMISAVKSCNIAGLICLAALLGILILCCCMKRRSDSRKFSKSA</sequence>
<dbReference type="InterPro" id="IPR036249">
    <property type="entry name" value="Thioredoxin-like_sf"/>
</dbReference>
<dbReference type="HOGENOM" id="CLU_079463_0_0_1"/>
<keyword evidence="6" id="KW-1185">Reference proteome</keyword>
<dbReference type="EMBL" id="AMQN01002229">
    <property type="status" value="NOT_ANNOTATED_CDS"/>
    <property type="molecule type" value="Genomic_DNA"/>
</dbReference>
<name>R7TT66_CAPTE</name>
<dbReference type="SUPFAM" id="SSF52833">
    <property type="entry name" value="Thioredoxin-like"/>
    <property type="match status" value="2"/>
</dbReference>
<evidence type="ECO:0000313" key="5">
    <source>
        <dbReference type="EnsemblMetazoa" id="CapteP225130"/>
    </source>
</evidence>
<evidence type="ECO:0000256" key="2">
    <source>
        <dbReference type="SAM" id="SignalP"/>
    </source>
</evidence>
<dbReference type="PANTHER" id="PTHR19991:SF2">
    <property type="entry name" value="GH08893P"/>
    <property type="match status" value="1"/>
</dbReference>
<keyword evidence="1" id="KW-0812">Transmembrane</keyword>
<dbReference type="Pfam" id="PF00085">
    <property type="entry name" value="Thioredoxin"/>
    <property type="match status" value="1"/>
</dbReference>
<dbReference type="EnsemblMetazoa" id="CapteT225130">
    <property type="protein sequence ID" value="CapteP225130"/>
    <property type="gene ID" value="CapteG225130"/>
</dbReference>
<dbReference type="EMBL" id="KB308725">
    <property type="protein sequence ID" value="ELT96792.1"/>
    <property type="molecule type" value="Genomic_DNA"/>
</dbReference>
<proteinExistence type="predicted"/>
<dbReference type="OrthoDB" id="72053at2759"/>
<evidence type="ECO:0000259" key="3">
    <source>
        <dbReference type="Pfam" id="PF00085"/>
    </source>
</evidence>
<keyword evidence="2" id="KW-0732">Signal</keyword>
<dbReference type="AlphaFoldDB" id="R7TT66"/>
<protein>
    <recommendedName>
        <fullName evidence="3">Thioredoxin domain-containing protein</fullName>
    </recommendedName>
</protein>
<evidence type="ECO:0000256" key="1">
    <source>
        <dbReference type="SAM" id="Phobius"/>
    </source>
</evidence>
<keyword evidence="1" id="KW-1133">Transmembrane helix</keyword>
<dbReference type="Proteomes" id="UP000014760">
    <property type="component" value="Unassembled WGS sequence"/>
</dbReference>
<accession>R7TT66</accession>
<dbReference type="FunCoup" id="R7TT66">
    <property type="interactions" value="215"/>
</dbReference>
<reference evidence="4 6" key="2">
    <citation type="journal article" date="2013" name="Nature">
        <title>Insights into bilaterian evolution from three spiralian genomes.</title>
        <authorList>
            <person name="Simakov O."/>
            <person name="Marletaz F."/>
            <person name="Cho S.J."/>
            <person name="Edsinger-Gonzales E."/>
            <person name="Havlak P."/>
            <person name="Hellsten U."/>
            <person name="Kuo D.H."/>
            <person name="Larsson T."/>
            <person name="Lv J."/>
            <person name="Arendt D."/>
            <person name="Savage R."/>
            <person name="Osoegawa K."/>
            <person name="de Jong P."/>
            <person name="Grimwood J."/>
            <person name="Chapman J.A."/>
            <person name="Shapiro H."/>
            <person name="Aerts A."/>
            <person name="Otillar R.P."/>
            <person name="Terry A.Y."/>
            <person name="Boore J.L."/>
            <person name="Grigoriev I.V."/>
            <person name="Lindberg D.R."/>
            <person name="Seaver E.C."/>
            <person name="Weisblat D.A."/>
            <person name="Putnam N.H."/>
            <person name="Rokhsar D.S."/>
        </authorList>
    </citation>
    <scope>NUCLEOTIDE SEQUENCE</scope>
    <source>
        <strain evidence="4 6">I ESC-2004</strain>
    </source>
</reference>
<dbReference type="OMA" id="HGKMYRY"/>